<evidence type="ECO:0000256" key="1">
    <source>
        <dbReference type="SAM" id="MobiDB-lite"/>
    </source>
</evidence>
<dbReference type="InParanoid" id="A0A165J1K2"/>
<dbReference type="EMBL" id="KV425977">
    <property type="protein sequence ID" value="KZV94193.1"/>
    <property type="molecule type" value="Genomic_DNA"/>
</dbReference>
<evidence type="ECO:0000313" key="2">
    <source>
        <dbReference type="EMBL" id="KZV94193.1"/>
    </source>
</evidence>
<feature type="region of interest" description="Disordered" evidence="1">
    <location>
        <begin position="123"/>
        <end position="168"/>
    </location>
</feature>
<accession>A0A165J1K2</accession>
<proteinExistence type="predicted"/>
<dbReference type="Proteomes" id="UP000077266">
    <property type="component" value="Unassembled WGS sequence"/>
</dbReference>
<reference evidence="2 3" key="1">
    <citation type="journal article" date="2016" name="Mol. Biol. Evol.">
        <title>Comparative Genomics of Early-Diverging Mushroom-Forming Fungi Provides Insights into the Origins of Lignocellulose Decay Capabilities.</title>
        <authorList>
            <person name="Nagy L.G."/>
            <person name="Riley R."/>
            <person name="Tritt A."/>
            <person name="Adam C."/>
            <person name="Daum C."/>
            <person name="Floudas D."/>
            <person name="Sun H."/>
            <person name="Yadav J.S."/>
            <person name="Pangilinan J."/>
            <person name="Larsson K.H."/>
            <person name="Matsuura K."/>
            <person name="Barry K."/>
            <person name="Labutti K."/>
            <person name="Kuo R."/>
            <person name="Ohm R.A."/>
            <person name="Bhattacharya S.S."/>
            <person name="Shirouzu T."/>
            <person name="Yoshinaga Y."/>
            <person name="Martin F.M."/>
            <person name="Grigoriev I.V."/>
            <person name="Hibbett D.S."/>
        </authorList>
    </citation>
    <scope>NUCLEOTIDE SEQUENCE [LARGE SCALE GENOMIC DNA]</scope>
    <source>
        <strain evidence="2 3">HHB12029</strain>
    </source>
</reference>
<dbReference type="AlphaFoldDB" id="A0A165J1K2"/>
<keyword evidence="3" id="KW-1185">Reference proteome</keyword>
<protein>
    <submittedName>
        <fullName evidence="2">Uncharacterized protein</fullName>
    </submittedName>
</protein>
<name>A0A165J1K2_EXIGL</name>
<evidence type="ECO:0000313" key="3">
    <source>
        <dbReference type="Proteomes" id="UP000077266"/>
    </source>
</evidence>
<gene>
    <name evidence="2" type="ORF">EXIGLDRAFT_524340</name>
</gene>
<organism evidence="2 3">
    <name type="scientific">Exidia glandulosa HHB12029</name>
    <dbReference type="NCBI Taxonomy" id="1314781"/>
    <lineage>
        <taxon>Eukaryota</taxon>
        <taxon>Fungi</taxon>
        <taxon>Dikarya</taxon>
        <taxon>Basidiomycota</taxon>
        <taxon>Agaricomycotina</taxon>
        <taxon>Agaricomycetes</taxon>
        <taxon>Auriculariales</taxon>
        <taxon>Exidiaceae</taxon>
        <taxon>Exidia</taxon>
    </lineage>
</organism>
<feature type="compositionally biased region" description="Basic residues" evidence="1">
    <location>
        <begin position="154"/>
        <end position="165"/>
    </location>
</feature>
<sequence>MFWTSPGALQTSPCILARSATSVAGPGSIVHVAVVFFLPIRLPTARGLSAATLPALPRRLERRPAQHRRYCKTQFVPRTLPRRSRLQLWVDAHGSISALHAASNGPAQDPSTARFRRCRRRHPARNPRPTWFKGSQGVPACPTSLYAKSEPRPRRPHRDRTRRSRTPTLTLHRVRDLRSQSKLAIRLPHASEFGDTYTCYEIATHEADQHTTSRPTFYLESGDLRRQMRRSRNVTPVIPLVRRSERAMHVGIASSRSVAPRGTDSGM</sequence>